<gene>
    <name evidence="2" type="ORF">KGM_201124</name>
</gene>
<feature type="compositionally biased region" description="Polar residues" evidence="1">
    <location>
        <begin position="325"/>
        <end position="337"/>
    </location>
</feature>
<dbReference type="EMBL" id="AGBW02010297">
    <property type="protein sequence ID" value="OWR48784.1"/>
    <property type="molecule type" value="Genomic_DNA"/>
</dbReference>
<feature type="region of interest" description="Disordered" evidence="1">
    <location>
        <begin position="392"/>
        <end position="417"/>
    </location>
</feature>
<dbReference type="AlphaFoldDB" id="A0A212F4X4"/>
<dbReference type="eggNOG" id="ENOG502T6SW">
    <property type="taxonomic scope" value="Eukaryota"/>
</dbReference>
<feature type="region of interest" description="Disordered" evidence="1">
    <location>
        <begin position="696"/>
        <end position="719"/>
    </location>
</feature>
<dbReference type="KEGG" id="dpl:KGM_201124"/>
<feature type="compositionally biased region" description="Polar residues" evidence="1">
    <location>
        <begin position="392"/>
        <end position="415"/>
    </location>
</feature>
<feature type="compositionally biased region" description="Low complexity" evidence="1">
    <location>
        <begin position="50"/>
        <end position="62"/>
    </location>
</feature>
<organism evidence="2 3">
    <name type="scientific">Danaus plexippus plexippus</name>
    <dbReference type="NCBI Taxonomy" id="278856"/>
    <lineage>
        <taxon>Eukaryota</taxon>
        <taxon>Metazoa</taxon>
        <taxon>Ecdysozoa</taxon>
        <taxon>Arthropoda</taxon>
        <taxon>Hexapoda</taxon>
        <taxon>Insecta</taxon>
        <taxon>Pterygota</taxon>
        <taxon>Neoptera</taxon>
        <taxon>Endopterygota</taxon>
        <taxon>Lepidoptera</taxon>
        <taxon>Glossata</taxon>
        <taxon>Ditrysia</taxon>
        <taxon>Papilionoidea</taxon>
        <taxon>Nymphalidae</taxon>
        <taxon>Danainae</taxon>
        <taxon>Danaini</taxon>
        <taxon>Danaina</taxon>
        <taxon>Danaus</taxon>
        <taxon>Danaus</taxon>
    </lineage>
</organism>
<proteinExistence type="predicted"/>
<feature type="compositionally biased region" description="Polar residues" evidence="1">
    <location>
        <begin position="532"/>
        <end position="542"/>
    </location>
</feature>
<evidence type="ECO:0000313" key="2">
    <source>
        <dbReference type="EMBL" id="OWR48784.1"/>
    </source>
</evidence>
<name>A0A212F4X4_DANPL</name>
<feature type="region of interest" description="Disordered" evidence="1">
    <location>
        <begin position="311"/>
        <end position="340"/>
    </location>
</feature>
<dbReference type="InParanoid" id="A0A212F4X4"/>
<protein>
    <submittedName>
        <fullName evidence="2">Uncharacterized protein</fullName>
    </submittedName>
</protein>
<feature type="region of interest" description="Disordered" evidence="1">
    <location>
        <begin position="1"/>
        <end position="74"/>
    </location>
</feature>
<feature type="compositionally biased region" description="Basic and acidic residues" evidence="1">
    <location>
        <begin position="311"/>
        <end position="321"/>
    </location>
</feature>
<reference evidence="2 3" key="1">
    <citation type="journal article" date="2011" name="Cell">
        <title>The monarch butterfly genome yields insights into long-distance migration.</title>
        <authorList>
            <person name="Zhan S."/>
            <person name="Merlin C."/>
            <person name="Boore J.L."/>
            <person name="Reppert S.M."/>
        </authorList>
    </citation>
    <scope>NUCLEOTIDE SEQUENCE [LARGE SCALE GENOMIC DNA]</scope>
    <source>
        <strain evidence="2">F-2</strain>
    </source>
</reference>
<evidence type="ECO:0000256" key="1">
    <source>
        <dbReference type="SAM" id="MobiDB-lite"/>
    </source>
</evidence>
<evidence type="ECO:0000313" key="3">
    <source>
        <dbReference type="Proteomes" id="UP000007151"/>
    </source>
</evidence>
<feature type="region of interest" description="Disordered" evidence="1">
    <location>
        <begin position="521"/>
        <end position="542"/>
    </location>
</feature>
<dbReference type="Proteomes" id="UP000007151">
    <property type="component" value="Unassembled WGS sequence"/>
</dbReference>
<sequence length="1155" mass="129748">MSQSQTPAEEEKPASEPAPVTPTPKPPESLKPEEPPPFLENHTFTPPKPISHSPKISPSSIPNPNPSVTTTKQVEPGYPNYGGYMYSMPGYSAFQPVSFQGIVPASSTLPPCNETNKSEYIPYPITSGKDAGNNEKKEVNCNESTSSISIPKTQTDFEERFTAEVIPATTVSEAAKVQVTESKMTVTSLAQGSGAIVTIPTQGNTNIDLKKKPLERFSLKTSIPISKIDMKCVNNTSEAMFQNNVKKPFNPAFHTPTVKENGPKIEIQSNIVIKNAPKEPETKDIAIIPVPNNSISTLINAAEAINKTETHFKKPDSKSELFPENQEQYTSNSSTPTRPIFNPINLEPSKANFSPKPADPAFNETKNILFIQNKTPSNSKMLLTIHQQNSQGLGQKSSYEQKNLQAPSRPSSQTKNCKEEVVENGTSSKVVSLKRMHQDNYDENDFENLITENQIYGNKIVVKEKLQGTLQEQDLKNKSKIEKTSLDTKNVVLTPNFVYLSNVQFPANLMMIKNNVKPNNSETNKARCSGNEAKQNDVTGASNADVTSKLIKSQSIPATNEGNILKTNNNVVQTVTNKVHNADALFQPANQKVIMNPQIVYQVPMMMDTDSKSGQTLGKSDSPKGMALEKKDGQKSFEITNTNDKLFIACPYQMDSNLQPKIVITNVRPKIPKTEEISSIDIYEQRKRMRRLKYLSNRDSKNNVSDSLKENKKNPDLTKNIITPEKMGEEISKEFAETKILLPEESNESDSDYGDDDLEKYNCIIKEYSKCNNVKENENRKVEFLANFRLATQDECRERELDRQERAIRRDSVASAYIAAGRIDCLVNEKMHSEQVNDAPLFKETKKYLIEEDLDEMQRKRKFLTNLDLIRVSTKYKEGYEKIWKEIIRERKRRDNPIESGRVLKLPKLEKHVVEIDPDDQLQILTEIKKQVNENNNLIKKRMDSSWDDGDSIKVLAEKNFSELNRLSKMADRSVKHFSGQDTKKRDLNPGFDSENIQRPLITGKYYPNINIPNIAKIISLKSTESPSAASSSQATSMDEPLNSAAGVSEMFTAGKVNDFSCQVELTNSWPGVEALLKYYKDYEAARKKEISDLQRRNTALRVECAHTTRAASRSADGARALLAERRHLADEERAAAADLQWMYDVIHAVRNHDS</sequence>
<feature type="compositionally biased region" description="Basic and acidic residues" evidence="1">
    <location>
        <begin position="696"/>
        <end position="716"/>
    </location>
</feature>
<dbReference type="STRING" id="278856.A0A212F4X4"/>
<keyword evidence="3" id="KW-1185">Reference proteome</keyword>
<comment type="caution">
    <text evidence="2">The sequence shown here is derived from an EMBL/GenBank/DDBJ whole genome shotgun (WGS) entry which is preliminary data.</text>
</comment>
<accession>A0A212F4X4</accession>